<evidence type="ECO:0000256" key="2">
    <source>
        <dbReference type="ARBA" id="ARBA00023125"/>
    </source>
</evidence>
<evidence type="ECO:0000256" key="4">
    <source>
        <dbReference type="PROSITE-ProRule" id="PRU00335"/>
    </source>
</evidence>
<accession>A0ABU4S7D3</accession>
<dbReference type="InterPro" id="IPR011075">
    <property type="entry name" value="TetR_C"/>
</dbReference>
<gene>
    <name evidence="7" type="ORF">FE392_00545</name>
</gene>
<dbReference type="InterPro" id="IPR036271">
    <property type="entry name" value="Tet_transcr_reg_TetR-rel_C_sf"/>
</dbReference>
<dbReference type="Gene3D" id="1.10.357.10">
    <property type="entry name" value="Tetracycline Repressor, domain 2"/>
    <property type="match status" value="1"/>
</dbReference>
<dbReference type="InterPro" id="IPR009057">
    <property type="entry name" value="Homeodomain-like_sf"/>
</dbReference>
<evidence type="ECO:0000256" key="1">
    <source>
        <dbReference type="ARBA" id="ARBA00023015"/>
    </source>
</evidence>
<dbReference type="SUPFAM" id="SSF48498">
    <property type="entry name" value="Tetracyclin repressor-like, C-terminal domain"/>
    <property type="match status" value="1"/>
</dbReference>
<protein>
    <submittedName>
        <fullName evidence="7">TetR family transcriptional regulator</fullName>
    </submittedName>
</protein>
<feature type="domain" description="HTH tetR-type" evidence="6">
    <location>
        <begin position="21"/>
        <end position="81"/>
    </location>
</feature>
<keyword evidence="2 4" id="KW-0238">DNA-binding</keyword>
<proteinExistence type="predicted"/>
<dbReference type="SUPFAM" id="SSF46689">
    <property type="entry name" value="Homeodomain-like"/>
    <property type="match status" value="1"/>
</dbReference>
<dbReference type="EMBL" id="VCDN01000003">
    <property type="protein sequence ID" value="MDX7985836.1"/>
    <property type="molecule type" value="Genomic_DNA"/>
</dbReference>
<evidence type="ECO:0000256" key="3">
    <source>
        <dbReference type="ARBA" id="ARBA00023163"/>
    </source>
</evidence>
<evidence type="ECO:0000313" key="8">
    <source>
        <dbReference type="Proteomes" id="UP001271890"/>
    </source>
</evidence>
<dbReference type="Proteomes" id="UP001271890">
    <property type="component" value="Unassembled WGS sequence"/>
</dbReference>
<evidence type="ECO:0000259" key="6">
    <source>
        <dbReference type="PROSITE" id="PS50977"/>
    </source>
</evidence>
<sequence>MSILEAKPRRGRPPKHPRDNLDTKNALIQSGIEMLTERGYMTSDIEGILKRVGVPKGSFYYYFDSKESFGREVIASYSCYFSYKLDKYLNNKSISPLERISSFYEDARDGMAKHKFERGCLIGNLGQEVTILPEGYRDILNQIINDWQSRIEGCLIEAQMIGEISKNTDCKKLASFFWIGWEGAVMRAKLMKDAEPLTIFIDGFISGLSR</sequence>
<feature type="DNA-binding region" description="H-T-H motif" evidence="4">
    <location>
        <begin position="44"/>
        <end position="63"/>
    </location>
</feature>
<reference evidence="8" key="1">
    <citation type="journal article" date="2024" name="Toxins">
        <title>Genome Sequence Analysis of Native Xenorhabdus Strains Isolated from Entomopathogenic Nematodes in Argentina.</title>
        <authorList>
            <person name="Palma L."/>
            <person name="Frizzo L."/>
            <person name="Kaiser S."/>
            <person name="Berry C."/>
            <person name="Caballero P."/>
            <person name="Bode H.B."/>
            <person name="Del Valle E.E."/>
        </authorList>
    </citation>
    <scope>NUCLEOTIDE SEQUENCE [LARGE SCALE GENOMIC DNA]</scope>
    <source>
        <strain evidence="8">12</strain>
    </source>
</reference>
<comment type="caution">
    <text evidence="7">The sequence shown here is derived from an EMBL/GenBank/DDBJ whole genome shotgun (WGS) entry which is preliminary data.</text>
</comment>
<keyword evidence="3" id="KW-0804">Transcription</keyword>
<dbReference type="Pfam" id="PF00440">
    <property type="entry name" value="TetR_N"/>
    <property type="match status" value="1"/>
</dbReference>
<evidence type="ECO:0000313" key="7">
    <source>
        <dbReference type="EMBL" id="MDX7985836.1"/>
    </source>
</evidence>
<dbReference type="PROSITE" id="PS50977">
    <property type="entry name" value="HTH_TETR_2"/>
    <property type="match status" value="1"/>
</dbReference>
<keyword evidence="8" id="KW-1185">Reference proteome</keyword>
<dbReference type="RefSeq" id="WP_319928286.1">
    <property type="nucleotide sequence ID" value="NZ_VCDN01000003.1"/>
</dbReference>
<feature type="region of interest" description="Disordered" evidence="5">
    <location>
        <begin position="1"/>
        <end position="22"/>
    </location>
</feature>
<evidence type="ECO:0000256" key="5">
    <source>
        <dbReference type="SAM" id="MobiDB-lite"/>
    </source>
</evidence>
<name>A0ABU4S7D3_9GAMM</name>
<dbReference type="PANTHER" id="PTHR47506">
    <property type="entry name" value="TRANSCRIPTIONAL REGULATORY PROTEIN"/>
    <property type="match status" value="1"/>
</dbReference>
<dbReference type="InterPro" id="IPR001647">
    <property type="entry name" value="HTH_TetR"/>
</dbReference>
<organism evidence="7 8">
    <name type="scientific">Xenorhabdus santafensis</name>
    <dbReference type="NCBI Taxonomy" id="2582833"/>
    <lineage>
        <taxon>Bacteria</taxon>
        <taxon>Pseudomonadati</taxon>
        <taxon>Pseudomonadota</taxon>
        <taxon>Gammaproteobacteria</taxon>
        <taxon>Enterobacterales</taxon>
        <taxon>Morganellaceae</taxon>
        <taxon>Xenorhabdus</taxon>
    </lineage>
</organism>
<dbReference type="PRINTS" id="PR00455">
    <property type="entry name" value="HTHTETR"/>
</dbReference>
<dbReference type="Pfam" id="PF16925">
    <property type="entry name" value="TetR_C_13"/>
    <property type="match status" value="1"/>
</dbReference>
<dbReference type="PANTHER" id="PTHR47506:SF6">
    <property type="entry name" value="HTH-TYPE TRANSCRIPTIONAL REPRESSOR NEMR"/>
    <property type="match status" value="1"/>
</dbReference>
<keyword evidence="1" id="KW-0805">Transcription regulation</keyword>